<sequence>MVEAVVVEAVLVEAVSVEAVLAPVVGLGNVDVVIAIIVNGHSCEISVATLAAAVRVVVEGTYGVMDFDVDHVDALEKAVSLGQGCSGCSGGGSHVSNFYLG</sequence>
<dbReference type="AlphaFoldDB" id="A0AAV2QTB6"/>
<reference evidence="1 2" key="1">
    <citation type="submission" date="2024-05" db="EMBL/GenBank/DDBJ databases">
        <authorList>
            <person name="Wallberg A."/>
        </authorList>
    </citation>
    <scope>NUCLEOTIDE SEQUENCE [LARGE SCALE GENOMIC DNA]</scope>
</reference>
<dbReference type="EMBL" id="CAXKWB010011241">
    <property type="protein sequence ID" value="CAL4100534.1"/>
    <property type="molecule type" value="Genomic_DNA"/>
</dbReference>
<evidence type="ECO:0000313" key="2">
    <source>
        <dbReference type="Proteomes" id="UP001497623"/>
    </source>
</evidence>
<comment type="caution">
    <text evidence="1">The sequence shown here is derived from an EMBL/GenBank/DDBJ whole genome shotgun (WGS) entry which is preliminary data.</text>
</comment>
<gene>
    <name evidence="1" type="ORF">MNOR_LOCUS16821</name>
</gene>
<dbReference type="Proteomes" id="UP001497623">
    <property type="component" value="Unassembled WGS sequence"/>
</dbReference>
<name>A0AAV2QTB6_MEGNR</name>
<organism evidence="1 2">
    <name type="scientific">Meganyctiphanes norvegica</name>
    <name type="common">Northern krill</name>
    <name type="synonym">Thysanopoda norvegica</name>
    <dbReference type="NCBI Taxonomy" id="48144"/>
    <lineage>
        <taxon>Eukaryota</taxon>
        <taxon>Metazoa</taxon>
        <taxon>Ecdysozoa</taxon>
        <taxon>Arthropoda</taxon>
        <taxon>Crustacea</taxon>
        <taxon>Multicrustacea</taxon>
        <taxon>Malacostraca</taxon>
        <taxon>Eumalacostraca</taxon>
        <taxon>Eucarida</taxon>
        <taxon>Euphausiacea</taxon>
        <taxon>Euphausiidae</taxon>
        <taxon>Meganyctiphanes</taxon>
    </lineage>
</organism>
<feature type="non-terminal residue" evidence="1">
    <location>
        <position position="101"/>
    </location>
</feature>
<keyword evidence="2" id="KW-1185">Reference proteome</keyword>
<proteinExistence type="predicted"/>
<protein>
    <submittedName>
        <fullName evidence="1">Uncharacterized protein</fullName>
    </submittedName>
</protein>
<evidence type="ECO:0000313" key="1">
    <source>
        <dbReference type="EMBL" id="CAL4100534.1"/>
    </source>
</evidence>
<accession>A0AAV2QTB6</accession>